<keyword evidence="2" id="KW-1185">Reference proteome</keyword>
<gene>
    <name evidence="1" type="ORF">A4A49_03511</name>
</gene>
<evidence type="ECO:0000313" key="1">
    <source>
        <dbReference type="EMBL" id="OIS95740.1"/>
    </source>
</evidence>
<organism evidence="1 2">
    <name type="scientific">Nicotiana attenuata</name>
    <name type="common">Coyote tobacco</name>
    <dbReference type="NCBI Taxonomy" id="49451"/>
    <lineage>
        <taxon>Eukaryota</taxon>
        <taxon>Viridiplantae</taxon>
        <taxon>Streptophyta</taxon>
        <taxon>Embryophyta</taxon>
        <taxon>Tracheophyta</taxon>
        <taxon>Spermatophyta</taxon>
        <taxon>Magnoliopsida</taxon>
        <taxon>eudicotyledons</taxon>
        <taxon>Gunneridae</taxon>
        <taxon>Pentapetalae</taxon>
        <taxon>asterids</taxon>
        <taxon>lamiids</taxon>
        <taxon>Solanales</taxon>
        <taxon>Solanaceae</taxon>
        <taxon>Nicotianoideae</taxon>
        <taxon>Nicotianeae</taxon>
        <taxon>Nicotiana</taxon>
    </lineage>
</organism>
<evidence type="ECO:0008006" key="3">
    <source>
        <dbReference type="Google" id="ProtNLM"/>
    </source>
</evidence>
<dbReference type="AlphaFoldDB" id="A0A1J6HS33"/>
<reference evidence="1" key="1">
    <citation type="submission" date="2016-11" db="EMBL/GenBank/DDBJ databases">
        <title>The genome of Nicotiana attenuata.</title>
        <authorList>
            <person name="Xu S."/>
            <person name="Brockmoeller T."/>
            <person name="Gaquerel E."/>
            <person name="Navarro A."/>
            <person name="Kuhl H."/>
            <person name="Gase K."/>
            <person name="Ling Z."/>
            <person name="Zhou W."/>
            <person name="Kreitzer C."/>
            <person name="Stanke M."/>
            <person name="Tang H."/>
            <person name="Lyons E."/>
            <person name="Pandey P."/>
            <person name="Pandey S.P."/>
            <person name="Timmermann B."/>
            <person name="Baldwin I.T."/>
        </authorList>
    </citation>
    <scope>NUCLEOTIDE SEQUENCE [LARGE SCALE GENOMIC DNA]</scope>
    <source>
        <strain evidence="1">UT</strain>
    </source>
</reference>
<dbReference type="EMBL" id="MJEQ01037194">
    <property type="protein sequence ID" value="OIS95740.1"/>
    <property type="molecule type" value="Genomic_DNA"/>
</dbReference>
<comment type="caution">
    <text evidence="1">The sequence shown here is derived from an EMBL/GenBank/DDBJ whole genome shotgun (WGS) entry which is preliminary data.</text>
</comment>
<name>A0A1J6HS33_NICAT</name>
<proteinExistence type="predicted"/>
<dbReference type="Proteomes" id="UP000187609">
    <property type="component" value="Unassembled WGS sequence"/>
</dbReference>
<dbReference type="Gramene" id="OIS95740">
    <property type="protein sequence ID" value="OIS95740"/>
    <property type="gene ID" value="A4A49_03511"/>
</dbReference>
<sequence length="107" mass="12079">MMESGHLPYKPIISECRLLMARPGNLVISHIYTEQNRVADLLAKEGAKKKLFDKPRILVVPPMFANDTVWADILGTTFDRKTAECNIANIFGYNVGHLDNSINMIMM</sequence>
<protein>
    <recommendedName>
        <fullName evidence="3">RNase H type-1 domain-containing protein</fullName>
    </recommendedName>
</protein>
<evidence type="ECO:0000313" key="2">
    <source>
        <dbReference type="Proteomes" id="UP000187609"/>
    </source>
</evidence>
<accession>A0A1J6HS33</accession>